<reference evidence="3 4" key="1">
    <citation type="submission" date="2019-02" db="EMBL/GenBank/DDBJ databases">
        <title>Deep-cultivation of Planctomycetes and their phenomic and genomic characterization uncovers novel biology.</title>
        <authorList>
            <person name="Wiegand S."/>
            <person name="Jogler M."/>
            <person name="Boedeker C."/>
            <person name="Pinto D."/>
            <person name="Vollmers J."/>
            <person name="Rivas-Marin E."/>
            <person name="Kohn T."/>
            <person name="Peeters S.H."/>
            <person name="Heuer A."/>
            <person name="Rast P."/>
            <person name="Oberbeckmann S."/>
            <person name="Bunk B."/>
            <person name="Jeske O."/>
            <person name="Meyerdierks A."/>
            <person name="Storesund J.E."/>
            <person name="Kallscheuer N."/>
            <person name="Luecker S."/>
            <person name="Lage O.M."/>
            <person name="Pohl T."/>
            <person name="Merkel B.J."/>
            <person name="Hornburger P."/>
            <person name="Mueller R.-W."/>
            <person name="Bruemmer F."/>
            <person name="Labrenz M."/>
            <person name="Spormann A.M."/>
            <person name="Op Den Camp H."/>
            <person name="Overmann J."/>
            <person name="Amann R."/>
            <person name="Jetten M.S.M."/>
            <person name="Mascher T."/>
            <person name="Medema M.H."/>
            <person name="Devos D.P."/>
            <person name="Kaster A.-K."/>
            <person name="Ovreas L."/>
            <person name="Rohde M."/>
            <person name="Galperin M.Y."/>
            <person name="Jogler C."/>
        </authorList>
    </citation>
    <scope>NUCLEOTIDE SEQUENCE [LARGE SCALE GENOMIC DNA]</scope>
    <source>
        <strain evidence="3 4">KOR42</strain>
    </source>
</reference>
<dbReference type="Proteomes" id="UP000317243">
    <property type="component" value="Unassembled WGS sequence"/>
</dbReference>
<protein>
    <submittedName>
        <fullName evidence="3">Uncharacterized protein</fullName>
    </submittedName>
</protein>
<feature type="region of interest" description="Disordered" evidence="1">
    <location>
        <begin position="223"/>
        <end position="245"/>
    </location>
</feature>
<keyword evidence="2" id="KW-0472">Membrane</keyword>
<gene>
    <name evidence="3" type="ORF">KOR42_34300</name>
</gene>
<accession>A0A5C5WNZ3</accession>
<evidence type="ECO:0000256" key="1">
    <source>
        <dbReference type="SAM" id="MobiDB-lite"/>
    </source>
</evidence>
<dbReference type="EMBL" id="SIHI01000011">
    <property type="protein sequence ID" value="TWT51743.1"/>
    <property type="molecule type" value="Genomic_DNA"/>
</dbReference>
<comment type="caution">
    <text evidence="3">The sequence shown here is derived from an EMBL/GenBank/DDBJ whole genome shotgun (WGS) entry which is preliminary data.</text>
</comment>
<feature type="transmembrane region" description="Helical" evidence="2">
    <location>
        <begin position="59"/>
        <end position="78"/>
    </location>
</feature>
<evidence type="ECO:0000256" key="2">
    <source>
        <dbReference type="SAM" id="Phobius"/>
    </source>
</evidence>
<feature type="compositionally biased region" description="Polar residues" evidence="1">
    <location>
        <begin position="231"/>
        <end position="245"/>
    </location>
</feature>
<proteinExistence type="predicted"/>
<name>A0A5C5WNZ3_9PLAN</name>
<keyword evidence="4" id="KW-1185">Reference proteome</keyword>
<dbReference type="OrthoDB" id="9828387at2"/>
<dbReference type="RefSeq" id="WP_146510884.1">
    <property type="nucleotide sequence ID" value="NZ_SIHI01000011.1"/>
</dbReference>
<keyword evidence="2" id="KW-1133">Transmembrane helix</keyword>
<evidence type="ECO:0000313" key="4">
    <source>
        <dbReference type="Proteomes" id="UP000317243"/>
    </source>
</evidence>
<organism evidence="3 4">
    <name type="scientific">Thalassoglobus neptunius</name>
    <dbReference type="NCBI Taxonomy" id="1938619"/>
    <lineage>
        <taxon>Bacteria</taxon>
        <taxon>Pseudomonadati</taxon>
        <taxon>Planctomycetota</taxon>
        <taxon>Planctomycetia</taxon>
        <taxon>Planctomycetales</taxon>
        <taxon>Planctomycetaceae</taxon>
        <taxon>Thalassoglobus</taxon>
    </lineage>
</organism>
<feature type="transmembrane region" description="Helical" evidence="2">
    <location>
        <begin position="124"/>
        <end position="143"/>
    </location>
</feature>
<feature type="transmembrane region" description="Helical" evidence="2">
    <location>
        <begin position="12"/>
        <end position="39"/>
    </location>
</feature>
<dbReference type="AlphaFoldDB" id="A0A5C5WNZ3"/>
<feature type="transmembrane region" description="Helical" evidence="2">
    <location>
        <begin position="98"/>
        <end position="118"/>
    </location>
</feature>
<sequence length="245" mass="28138">MSELNLFWRSISLWFWLLTRLAVMAAILFGSLFLMRTIFDPGVRPFDANKPIDFPHAKYVVLHAPLICTFWLSANAIFRTTGRKTATQFFGDDVMGFFVNAFIFGPILGALVVCVFGTPGYRAIAVGWVTGIAALPILLWILFEPGVFQSFAKADEQAREAERKRRRHSPPNYELRMRIIRRDYETKIHDINRMRIDEEERLYLQELADGEYRDRVRQIMSGDYQSGAGRGSSSIESLLQDSEDN</sequence>
<evidence type="ECO:0000313" key="3">
    <source>
        <dbReference type="EMBL" id="TWT51743.1"/>
    </source>
</evidence>
<keyword evidence="2" id="KW-0812">Transmembrane</keyword>